<dbReference type="AlphaFoldDB" id="A0A9P9H4F1"/>
<dbReference type="Proteomes" id="UP000720189">
    <property type="component" value="Unassembled WGS sequence"/>
</dbReference>
<sequence>MCTCEWIHYACGHEEKARYIDCTTRKEIANSSECSCGSVDFTVIRSLRPCGKAGCAYKECMMKGWICCRCGKGPNEGHVCKQDVKPWRWDYFECGHDFCKDCRPWRGEQRTGHHGGHSRRGSKEMIRKGLHVITGRTERV</sequence>
<protein>
    <submittedName>
        <fullName evidence="1">Uncharacterized protein</fullName>
    </submittedName>
</protein>
<organism evidence="1 2">
    <name type="scientific">Fusarium redolens</name>
    <dbReference type="NCBI Taxonomy" id="48865"/>
    <lineage>
        <taxon>Eukaryota</taxon>
        <taxon>Fungi</taxon>
        <taxon>Dikarya</taxon>
        <taxon>Ascomycota</taxon>
        <taxon>Pezizomycotina</taxon>
        <taxon>Sordariomycetes</taxon>
        <taxon>Hypocreomycetidae</taxon>
        <taxon>Hypocreales</taxon>
        <taxon>Nectriaceae</taxon>
        <taxon>Fusarium</taxon>
        <taxon>Fusarium redolens species complex</taxon>
    </lineage>
</organism>
<accession>A0A9P9H4F1</accession>
<evidence type="ECO:0000313" key="2">
    <source>
        <dbReference type="Proteomes" id="UP000720189"/>
    </source>
</evidence>
<dbReference type="RefSeq" id="XP_046049494.1">
    <property type="nucleotide sequence ID" value="XM_046185908.1"/>
</dbReference>
<dbReference type="GeneID" id="70215862"/>
<keyword evidence="2" id="KW-1185">Reference proteome</keyword>
<proteinExistence type="predicted"/>
<gene>
    <name evidence="1" type="ORF">BKA55DRAFT_374616</name>
</gene>
<comment type="caution">
    <text evidence="1">The sequence shown here is derived from an EMBL/GenBank/DDBJ whole genome shotgun (WGS) entry which is preliminary data.</text>
</comment>
<reference evidence="1" key="1">
    <citation type="journal article" date="2021" name="Nat. Commun.">
        <title>Genetic determinants of endophytism in the Arabidopsis root mycobiome.</title>
        <authorList>
            <person name="Mesny F."/>
            <person name="Miyauchi S."/>
            <person name="Thiergart T."/>
            <person name="Pickel B."/>
            <person name="Atanasova L."/>
            <person name="Karlsson M."/>
            <person name="Huettel B."/>
            <person name="Barry K.W."/>
            <person name="Haridas S."/>
            <person name="Chen C."/>
            <person name="Bauer D."/>
            <person name="Andreopoulos W."/>
            <person name="Pangilinan J."/>
            <person name="LaButti K."/>
            <person name="Riley R."/>
            <person name="Lipzen A."/>
            <person name="Clum A."/>
            <person name="Drula E."/>
            <person name="Henrissat B."/>
            <person name="Kohler A."/>
            <person name="Grigoriev I.V."/>
            <person name="Martin F.M."/>
            <person name="Hacquard S."/>
        </authorList>
    </citation>
    <scope>NUCLEOTIDE SEQUENCE</scope>
    <source>
        <strain evidence="1">MPI-CAGE-AT-0023</strain>
    </source>
</reference>
<dbReference type="OrthoDB" id="4967404at2759"/>
<dbReference type="EMBL" id="JAGMUX010000008">
    <property type="protein sequence ID" value="KAH7250175.1"/>
    <property type="molecule type" value="Genomic_DNA"/>
</dbReference>
<name>A0A9P9H4F1_FUSRE</name>
<evidence type="ECO:0000313" key="1">
    <source>
        <dbReference type="EMBL" id="KAH7250175.1"/>
    </source>
</evidence>